<name>A0ABQ3F338_9ACTN</name>
<evidence type="ECO:0000256" key="1">
    <source>
        <dbReference type="SAM" id="SignalP"/>
    </source>
</evidence>
<dbReference type="InterPro" id="IPR036426">
    <property type="entry name" value="Bulb-type_lectin_dom_sf"/>
</dbReference>
<dbReference type="SUPFAM" id="SSF51110">
    <property type="entry name" value="alpha-D-mannose-specific plant lectins"/>
    <property type="match status" value="2"/>
</dbReference>
<feature type="chain" id="PRO_5046613198" description="Bulb-type lectin domain-containing protein" evidence="1">
    <location>
        <begin position="37"/>
        <end position="279"/>
    </location>
</feature>
<organism evidence="3 4">
    <name type="scientific">Streptomyces cirratus</name>
    <dbReference type="NCBI Taxonomy" id="68187"/>
    <lineage>
        <taxon>Bacteria</taxon>
        <taxon>Bacillati</taxon>
        <taxon>Actinomycetota</taxon>
        <taxon>Actinomycetes</taxon>
        <taxon>Kitasatosporales</taxon>
        <taxon>Streptomycetaceae</taxon>
        <taxon>Streptomyces</taxon>
    </lineage>
</organism>
<dbReference type="SMART" id="SM00108">
    <property type="entry name" value="B_lectin"/>
    <property type="match status" value="2"/>
</dbReference>
<protein>
    <recommendedName>
        <fullName evidence="2">Bulb-type lectin domain-containing protein</fullName>
    </recommendedName>
</protein>
<proteinExistence type="predicted"/>
<evidence type="ECO:0000313" key="3">
    <source>
        <dbReference type="EMBL" id="GHB74778.1"/>
    </source>
</evidence>
<evidence type="ECO:0000259" key="2">
    <source>
        <dbReference type="PROSITE" id="PS50927"/>
    </source>
</evidence>
<feature type="signal peptide" evidence="1">
    <location>
        <begin position="1"/>
        <end position="36"/>
    </location>
</feature>
<feature type="domain" description="Bulb-type lectin" evidence="2">
    <location>
        <begin position="193"/>
        <end position="279"/>
    </location>
</feature>
<feature type="domain" description="Bulb-type lectin" evidence="2">
    <location>
        <begin position="53"/>
        <end position="160"/>
    </location>
</feature>
<evidence type="ECO:0000313" key="4">
    <source>
        <dbReference type="Proteomes" id="UP000642673"/>
    </source>
</evidence>
<sequence length="279" mass="28700">MGGTMAVIRKHTALRTGLVAAALAAGVLAAPSAAQAAPAPAAPAPAAPKASAAQAFEPGTSRGAGEVARSKNAVLALQSDGNLVLEHVSGGVLWATGTYGNPGATVTFQQDGNLVVYSAAGKALWAAGSYGNPGARLDLQSDGNLVVYRQDGSAAWSTGTWMVDTTVNATWQIGSGNWTWSPNAILAMERTGKLSIRDRNTLGERWSTNTWGPGAYARMQSDGNFVVYKKDGGEGKGGALWATGTWNNPGARLVFRPDGNLVLVTANSDAVLWQSGTTD</sequence>
<dbReference type="PROSITE" id="PS50927">
    <property type="entry name" value="BULB_LECTIN"/>
    <property type="match status" value="2"/>
</dbReference>
<comment type="caution">
    <text evidence="3">The sequence shown here is derived from an EMBL/GenBank/DDBJ whole genome shotgun (WGS) entry which is preliminary data.</text>
</comment>
<dbReference type="InterPro" id="IPR001480">
    <property type="entry name" value="Bulb-type_lectin_dom"/>
</dbReference>
<dbReference type="EMBL" id="BMVP01000012">
    <property type="protein sequence ID" value="GHB74778.1"/>
    <property type="molecule type" value="Genomic_DNA"/>
</dbReference>
<dbReference type="Proteomes" id="UP000642673">
    <property type="component" value="Unassembled WGS sequence"/>
</dbReference>
<gene>
    <name evidence="3" type="ORF">GCM10010347_51580</name>
</gene>
<accession>A0ABQ3F338</accession>
<reference evidence="4" key="1">
    <citation type="journal article" date="2019" name="Int. J. Syst. Evol. Microbiol.">
        <title>The Global Catalogue of Microorganisms (GCM) 10K type strain sequencing project: providing services to taxonomists for standard genome sequencing and annotation.</title>
        <authorList>
            <consortium name="The Broad Institute Genomics Platform"/>
            <consortium name="The Broad Institute Genome Sequencing Center for Infectious Disease"/>
            <person name="Wu L."/>
            <person name="Ma J."/>
        </authorList>
    </citation>
    <scope>NUCLEOTIDE SEQUENCE [LARGE SCALE GENOMIC DNA]</scope>
    <source>
        <strain evidence="4">JCM 4738</strain>
    </source>
</reference>
<keyword evidence="4" id="KW-1185">Reference proteome</keyword>
<dbReference type="Gene3D" id="2.90.10.10">
    <property type="entry name" value="Bulb-type lectin domain"/>
    <property type="match status" value="4"/>
</dbReference>
<keyword evidence="1" id="KW-0732">Signal</keyword>